<reference evidence="14" key="1">
    <citation type="submission" date="2003-08" db="EMBL/GenBank/DDBJ databases">
        <authorList>
            <person name="Birren B."/>
            <person name="Nusbaum C."/>
            <person name="Abebe A."/>
            <person name="Abouelleil A."/>
            <person name="Adekoya E."/>
            <person name="Ait-zahra M."/>
            <person name="Allen N."/>
            <person name="Allen T."/>
            <person name="An P."/>
            <person name="Anderson M."/>
            <person name="Anderson S."/>
            <person name="Arachchi H."/>
            <person name="Armbruster J."/>
            <person name="Bachantsang P."/>
            <person name="Baldwin J."/>
            <person name="Barry A."/>
            <person name="Bayul T."/>
            <person name="Blitshsteyn B."/>
            <person name="Bloom T."/>
            <person name="Blye J."/>
            <person name="Boguslavskiy L."/>
            <person name="Borowsky M."/>
            <person name="Boukhgalter B."/>
            <person name="Brunache A."/>
            <person name="Butler J."/>
            <person name="Calixte N."/>
            <person name="Calvo S."/>
            <person name="Camarata J."/>
            <person name="Campo K."/>
            <person name="Chang J."/>
            <person name="Cheshatsang Y."/>
            <person name="Citroen M."/>
            <person name="Collymore A."/>
            <person name="Considine T."/>
            <person name="Cook A."/>
            <person name="Cooke P."/>
            <person name="Corum B."/>
            <person name="Cuomo C."/>
            <person name="David R."/>
            <person name="Dawoe T."/>
            <person name="Degray S."/>
            <person name="Dodge S."/>
            <person name="Dooley K."/>
            <person name="Dorje P."/>
            <person name="Dorjee K."/>
            <person name="Dorris L."/>
            <person name="Duffey N."/>
            <person name="Dupes A."/>
            <person name="Elkins T."/>
            <person name="Engels R."/>
            <person name="Erickson J."/>
            <person name="Farina A."/>
            <person name="Faro S."/>
            <person name="Ferreira P."/>
            <person name="Fischer H."/>
            <person name="Fitzgerald M."/>
            <person name="Foley K."/>
            <person name="Gage D."/>
            <person name="Galagan J."/>
            <person name="Gearin G."/>
            <person name="Gnerre S."/>
            <person name="Gnirke A."/>
            <person name="Goyette A."/>
            <person name="Graham J."/>
            <person name="Grandbois E."/>
            <person name="Gyaltsen K."/>
            <person name="Hafez N."/>
            <person name="Hagopian D."/>
            <person name="Hagos B."/>
            <person name="Hall J."/>
            <person name="Hatcher B."/>
            <person name="Heller A."/>
            <person name="Higgins H."/>
            <person name="Honan T."/>
            <person name="Horn A."/>
            <person name="Houde N."/>
            <person name="Hughes L."/>
            <person name="Hulme W."/>
            <person name="Husby E."/>
            <person name="Iliev I."/>
            <person name="Jaffe D."/>
            <person name="Jones C."/>
            <person name="Kamal M."/>
            <person name="Kamat A."/>
            <person name="Kamvysselis M."/>
            <person name="Karlsson E."/>
            <person name="Kells C."/>
            <person name="Kieu A."/>
            <person name="Kisner P."/>
            <person name="Kodira C."/>
            <person name="Kulbokas E."/>
            <person name="Labutti K."/>
            <person name="Lama D."/>
            <person name="Landers T."/>
            <person name="Leger J."/>
            <person name="Levine S."/>
            <person name="Lewis D."/>
            <person name="Lewis T."/>
            <person name="Lindblad-toh K."/>
            <person name="Liu X."/>
            <person name="Lokyitsang T."/>
            <person name="Lokyitsang Y."/>
            <person name="Lucien O."/>
            <person name="Lui A."/>
            <person name="Ma L.J."/>
            <person name="Mabbitt R."/>
            <person name="Macdonald J."/>
            <person name="Maclean C."/>
            <person name="Major J."/>
            <person name="Manning J."/>
            <person name="Marabella R."/>
            <person name="Maru K."/>
            <person name="Matthews C."/>
            <person name="Mauceli E."/>
            <person name="Mccarthy M."/>
            <person name="Mcdonough S."/>
            <person name="Mcghee T."/>
            <person name="Meldrim J."/>
            <person name="Meneus L."/>
            <person name="Mesirov J."/>
            <person name="Mihalev A."/>
            <person name="Mihova T."/>
            <person name="Mikkelsen T."/>
            <person name="Mlenga V."/>
            <person name="Moru K."/>
            <person name="Mozes J."/>
            <person name="Mulrain L."/>
            <person name="Munson G."/>
            <person name="Naylor J."/>
            <person name="Newes C."/>
            <person name="Nguyen C."/>
            <person name="Nguyen N."/>
            <person name="Nguyen T."/>
            <person name="Nicol R."/>
            <person name="Nielsen C."/>
            <person name="Nizzari M."/>
            <person name="Norbu C."/>
            <person name="Norbu N."/>
            <person name="O'donnell P."/>
            <person name="Okoawo O."/>
            <person name="O'leary S."/>
            <person name="Omotosho B."/>
            <person name="O'neill K."/>
            <person name="Osman S."/>
            <person name="Parker S."/>
            <person name="Perrin D."/>
            <person name="Phunkhang P."/>
            <person name="Piqani B."/>
            <person name="Purcell S."/>
            <person name="Rachupka T."/>
            <person name="Ramasamy U."/>
            <person name="Rameau R."/>
            <person name="Ray V."/>
            <person name="Raymond C."/>
            <person name="Retta R."/>
            <person name="Richardson S."/>
            <person name="Rise C."/>
            <person name="Rodriguez J."/>
            <person name="Rogers J."/>
            <person name="Rogov P."/>
            <person name="Rutman M."/>
            <person name="Schupbach R."/>
            <person name="Seaman C."/>
            <person name="Settipalli S."/>
            <person name="Sharpe T."/>
            <person name="Sheridan J."/>
            <person name="Sherpa N."/>
            <person name="Shi J."/>
            <person name="Smirnov S."/>
            <person name="Smith C."/>
            <person name="Sougnez C."/>
            <person name="Spencer B."/>
            <person name="Stalker J."/>
            <person name="Stange-thomann N."/>
            <person name="Stavropoulos S."/>
            <person name="Stetson K."/>
            <person name="Stone C."/>
            <person name="Stone S."/>
            <person name="Stubbs M."/>
            <person name="Talamas J."/>
            <person name="Tchuinga P."/>
            <person name="Tenzing P."/>
            <person name="Tesfaye S."/>
            <person name="Theodore J."/>
            <person name="Thoulutsang Y."/>
            <person name="Topham K."/>
            <person name="Towey S."/>
            <person name="Tsamla T."/>
            <person name="Tsomo N."/>
            <person name="Vallee D."/>
            <person name="Vassiliev H."/>
            <person name="Venkataraman V."/>
            <person name="Vinson J."/>
            <person name="Vo A."/>
            <person name="Wade C."/>
            <person name="Wang S."/>
            <person name="Wangchuk T."/>
            <person name="Wangdi T."/>
            <person name="Whittaker C."/>
            <person name="Wilkinson J."/>
            <person name="Wu Y."/>
            <person name="Wyman D."/>
            <person name="Yadav S."/>
            <person name="Yang S."/>
            <person name="Yang X."/>
            <person name="Yeager S."/>
            <person name="Yee E."/>
            <person name="Young G."/>
            <person name="Zainoun J."/>
            <person name="Zembeck L."/>
            <person name="Zimmer A."/>
            <person name="Zody M."/>
            <person name="Lander E."/>
        </authorList>
    </citation>
    <scope>NUCLEOTIDE SEQUENCE [LARGE SCALE GENOMIC DNA]</scope>
</reference>
<evidence type="ECO:0000256" key="2">
    <source>
        <dbReference type="ARBA" id="ARBA00008455"/>
    </source>
</evidence>
<evidence type="ECO:0000256" key="3">
    <source>
        <dbReference type="ARBA" id="ARBA00012537"/>
    </source>
</evidence>
<dbReference type="GO" id="GO:0006508">
    <property type="term" value="P:proteolysis"/>
    <property type="evidence" value="ECO:0007669"/>
    <property type="project" value="UniProtKB-KW"/>
</dbReference>
<dbReference type="MEROPS" id="C01.060"/>
<proteinExistence type="inferred from homology"/>
<name>H2ZCH5_CIOSA</name>
<dbReference type="InterPro" id="IPR025660">
    <property type="entry name" value="Pept_his_AS"/>
</dbReference>
<evidence type="ECO:0000256" key="5">
    <source>
        <dbReference type="ARBA" id="ARBA00022670"/>
    </source>
</evidence>
<dbReference type="Gene3D" id="3.90.70.10">
    <property type="entry name" value="Cysteine proteinases"/>
    <property type="match status" value="1"/>
</dbReference>
<sequence length="332" mass="36120">FLVFIILCTPAVIDGFTLAKEANFNVIVKTVNQMNTTWRAALNFDPDHYSPEDLRGLCGVKEDLYGFSKLPTSYHNLEGIQIPKEFDSRTQWPNCPSITYIRDQGSCGSCWAFGAVEAMSDRICIRSNGKVKVEISAEDLLTCCGFECGDGCNGGFPGSAWKYWTNDGLVSGGLYNSKVGCLPYQISPCEHHGQRPKCSEGGSTPGCVSKCLGNTSISYNNDKHYGLSSYSVGSDPTQIQTEIMTHGPVEGAFTVYADFPTYKSGVYQHVSGGVLGGHAIRILGWGTENGTPYWLVANSWNTDWGDKGYFKILRGNDECGIESSVVAGIPKI</sequence>
<evidence type="ECO:0000256" key="1">
    <source>
        <dbReference type="ARBA" id="ARBA00001754"/>
    </source>
</evidence>
<protein>
    <recommendedName>
        <fullName evidence="4">Cathepsin B</fullName>
        <ecNumber evidence="3">3.4.22.1</ecNumber>
    </recommendedName>
</protein>
<keyword evidence="6 11" id="KW-0732">Signal</keyword>
<feature type="chain" id="PRO_5012406968" description="Cathepsin B" evidence="11">
    <location>
        <begin position="16"/>
        <end position="332"/>
    </location>
</feature>
<dbReference type="InterPro" id="IPR038765">
    <property type="entry name" value="Papain-like_cys_pep_sf"/>
</dbReference>
<reference evidence="13" key="3">
    <citation type="submission" date="2025-09" db="UniProtKB">
        <authorList>
            <consortium name="Ensembl"/>
        </authorList>
    </citation>
    <scope>IDENTIFICATION</scope>
</reference>
<dbReference type="CDD" id="cd02620">
    <property type="entry name" value="Peptidase_C1A_CathepsinB"/>
    <property type="match status" value="1"/>
</dbReference>
<dbReference type="PRINTS" id="PR00705">
    <property type="entry name" value="PAPAIN"/>
</dbReference>
<evidence type="ECO:0000256" key="8">
    <source>
        <dbReference type="ARBA" id="ARBA00022807"/>
    </source>
</evidence>
<dbReference type="InterPro" id="IPR012599">
    <property type="entry name" value="Propeptide_C1A"/>
</dbReference>
<dbReference type="PANTHER" id="PTHR12411">
    <property type="entry name" value="CYSTEINE PROTEASE FAMILY C1-RELATED"/>
    <property type="match status" value="1"/>
</dbReference>
<evidence type="ECO:0000256" key="7">
    <source>
        <dbReference type="ARBA" id="ARBA00022801"/>
    </source>
</evidence>
<evidence type="ECO:0000313" key="13">
    <source>
        <dbReference type="Ensembl" id="ENSCSAVP00000015291.1"/>
    </source>
</evidence>
<dbReference type="PROSITE" id="PS00639">
    <property type="entry name" value="THIOL_PROTEASE_HIS"/>
    <property type="match status" value="1"/>
</dbReference>
<dbReference type="eggNOG" id="KOG1543">
    <property type="taxonomic scope" value="Eukaryota"/>
</dbReference>
<keyword evidence="10" id="KW-1015">Disulfide bond</keyword>
<dbReference type="InterPro" id="IPR025661">
    <property type="entry name" value="Pept_asp_AS"/>
</dbReference>
<dbReference type="Pfam" id="PF00112">
    <property type="entry name" value="Peptidase_C1"/>
    <property type="match status" value="1"/>
</dbReference>
<dbReference type="InParanoid" id="H2ZCH5"/>
<dbReference type="InterPro" id="IPR000169">
    <property type="entry name" value="Pept_cys_AS"/>
</dbReference>
<keyword evidence="5" id="KW-0645">Protease</keyword>
<dbReference type="PROSITE" id="PS00139">
    <property type="entry name" value="THIOL_PROTEASE_CYS"/>
    <property type="match status" value="1"/>
</dbReference>
<dbReference type="PROSITE" id="PS00640">
    <property type="entry name" value="THIOL_PROTEASE_ASN"/>
    <property type="match status" value="1"/>
</dbReference>
<dbReference type="SUPFAM" id="SSF54001">
    <property type="entry name" value="Cysteine proteinases"/>
    <property type="match status" value="1"/>
</dbReference>
<dbReference type="GeneTree" id="ENSGT00940000166128"/>
<dbReference type="OMA" id="PQLAWEY"/>
<dbReference type="InterPro" id="IPR013128">
    <property type="entry name" value="Peptidase_C1A"/>
</dbReference>
<organism evidence="13 14">
    <name type="scientific">Ciona savignyi</name>
    <name type="common">Pacific transparent sea squirt</name>
    <dbReference type="NCBI Taxonomy" id="51511"/>
    <lineage>
        <taxon>Eukaryota</taxon>
        <taxon>Metazoa</taxon>
        <taxon>Chordata</taxon>
        <taxon>Tunicata</taxon>
        <taxon>Ascidiacea</taxon>
        <taxon>Phlebobranchia</taxon>
        <taxon>Cionidae</taxon>
        <taxon>Ciona</taxon>
    </lineage>
</organism>
<keyword evidence="7" id="KW-0378">Hydrolase</keyword>
<dbReference type="Pfam" id="PF08127">
    <property type="entry name" value="Propeptide_C1"/>
    <property type="match status" value="1"/>
</dbReference>
<evidence type="ECO:0000259" key="12">
    <source>
        <dbReference type="SMART" id="SM00645"/>
    </source>
</evidence>
<keyword evidence="8" id="KW-0788">Thiol protease</keyword>
<evidence type="ECO:0000313" key="14">
    <source>
        <dbReference type="Proteomes" id="UP000007875"/>
    </source>
</evidence>
<evidence type="ECO:0000256" key="9">
    <source>
        <dbReference type="ARBA" id="ARBA00023145"/>
    </source>
</evidence>
<evidence type="ECO:0000256" key="6">
    <source>
        <dbReference type="ARBA" id="ARBA00022729"/>
    </source>
</evidence>
<dbReference type="STRING" id="51511.ENSCSAVP00000015291"/>
<reference evidence="13" key="2">
    <citation type="submission" date="2025-08" db="UniProtKB">
        <authorList>
            <consortium name="Ensembl"/>
        </authorList>
    </citation>
    <scope>IDENTIFICATION</scope>
</reference>
<dbReference type="SMART" id="SM00645">
    <property type="entry name" value="Pept_C1"/>
    <property type="match status" value="1"/>
</dbReference>
<keyword evidence="9" id="KW-0865">Zymogen</keyword>
<dbReference type="AlphaFoldDB" id="H2ZCH5"/>
<dbReference type="GO" id="GO:0004197">
    <property type="term" value="F:cysteine-type endopeptidase activity"/>
    <property type="evidence" value="ECO:0007669"/>
    <property type="project" value="UniProtKB-EC"/>
</dbReference>
<dbReference type="FunFam" id="3.90.70.10:FF:000031">
    <property type="entry name" value="Cathepsin B"/>
    <property type="match status" value="1"/>
</dbReference>
<evidence type="ECO:0000256" key="10">
    <source>
        <dbReference type="ARBA" id="ARBA00023157"/>
    </source>
</evidence>
<comment type="catalytic activity">
    <reaction evidence="1">
        <text>Hydrolysis of proteins with broad specificity for peptide bonds. Preferentially cleaves -Arg-Arg-|-Xaa bonds in small molecule substrates (thus differing from cathepsin L). In addition to being an endopeptidase, shows peptidyl-dipeptidase activity, liberating C-terminal dipeptides.</text>
        <dbReference type="EC" id="3.4.22.1"/>
    </reaction>
</comment>
<dbReference type="EC" id="3.4.22.1" evidence="3"/>
<dbReference type="Proteomes" id="UP000007875">
    <property type="component" value="Unassembled WGS sequence"/>
</dbReference>
<accession>H2ZCH5</accession>
<evidence type="ECO:0000256" key="4">
    <source>
        <dbReference type="ARBA" id="ARBA00015559"/>
    </source>
</evidence>
<feature type="signal peptide" evidence="11">
    <location>
        <begin position="1"/>
        <end position="15"/>
    </location>
</feature>
<dbReference type="InterPro" id="IPR000668">
    <property type="entry name" value="Peptidase_C1A_C"/>
</dbReference>
<evidence type="ECO:0000256" key="11">
    <source>
        <dbReference type="SAM" id="SignalP"/>
    </source>
</evidence>
<comment type="similarity">
    <text evidence="2">Belongs to the peptidase C1 family.</text>
</comment>
<feature type="domain" description="Peptidase C1A papain C-terminal" evidence="12">
    <location>
        <begin position="82"/>
        <end position="329"/>
    </location>
</feature>
<keyword evidence="14" id="KW-1185">Reference proteome</keyword>
<dbReference type="Ensembl" id="ENSCSAVT00000015466.1">
    <property type="protein sequence ID" value="ENSCSAVP00000015291.1"/>
    <property type="gene ID" value="ENSCSAVG00000008975.1"/>
</dbReference>